<comment type="subunit">
    <text evidence="3">UreD, UreF and UreG form a complex that acts as a GTP-hydrolysis-dependent molecular chaperone, activating the urease apoprotein by helping to assemble the nickel containing metallocenter of UreC. The UreE protein probably delivers the nickel.</text>
</comment>
<dbReference type="InterPro" id="IPR002639">
    <property type="entry name" value="UreF"/>
</dbReference>
<dbReference type="EMBL" id="RBTX01000629">
    <property type="protein sequence ID" value="RMU25782.1"/>
    <property type="molecule type" value="Genomic_DNA"/>
</dbReference>
<evidence type="ECO:0000256" key="2">
    <source>
        <dbReference type="ARBA" id="ARBA00023186"/>
    </source>
</evidence>
<dbReference type="Proteomes" id="UP000281514">
    <property type="component" value="Unassembled WGS sequence"/>
</dbReference>
<evidence type="ECO:0000313" key="4">
    <source>
        <dbReference type="EMBL" id="RMU25782.1"/>
    </source>
</evidence>
<gene>
    <name evidence="3" type="primary">ureF</name>
    <name evidence="4" type="ORF">ALP32_04311</name>
</gene>
<accession>A0A3M5SWX7</accession>
<dbReference type="PANTHER" id="PTHR33620">
    <property type="entry name" value="UREASE ACCESSORY PROTEIN F"/>
    <property type="match status" value="1"/>
</dbReference>
<evidence type="ECO:0000313" key="5">
    <source>
        <dbReference type="Proteomes" id="UP000281514"/>
    </source>
</evidence>
<dbReference type="PANTHER" id="PTHR33620:SF1">
    <property type="entry name" value="UREASE ACCESSORY PROTEIN F"/>
    <property type="match status" value="1"/>
</dbReference>
<reference evidence="4 5" key="1">
    <citation type="submission" date="2018-08" db="EMBL/GenBank/DDBJ databases">
        <title>Recombination of ecologically and evolutionarily significant loci maintains genetic cohesion in the Pseudomonas syringae species complex.</title>
        <authorList>
            <person name="Dillon M."/>
            <person name="Thakur S."/>
            <person name="Almeida R.N.D."/>
            <person name="Weir B.S."/>
            <person name="Guttman D.S."/>
        </authorList>
    </citation>
    <scope>NUCLEOTIDE SEQUENCE [LARGE SCALE GENOMIC DNA]</scope>
    <source>
        <strain evidence="4 5">ICMP 9749</strain>
    </source>
</reference>
<dbReference type="AlphaFoldDB" id="A0A3M5SWX7"/>
<protein>
    <recommendedName>
        <fullName evidence="3">Urease accessory protein UreF</fullName>
    </recommendedName>
</protein>
<sequence>MAAPARRLRAQGHARSTRCDHRSHRSAVPAGTWCLWWRASSLTRRGRGLQLPAAHAPVRRAQVNSAWALLRLASPQLPIGGYSYSQGLEMAVEHAIVTDPQTAGRWIGDQLLLNLARFEAPLLLAHCEAAAVGDWGQLLQVSEQHRASRETRELHQESRQMGYSLQQLLNGLPELDRDARRFLEQTTEPHLALGWALAARTWQISPQDALAAWLWSWLENQLAVLMKTLPLGQQAAQRLTSELLPLLQQAQVNASAPDTHPAGSAAFGLALASMAHERQYSRLFRS</sequence>
<evidence type="ECO:0000256" key="3">
    <source>
        <dbReference type="HAMAP-Rule" id="MF_01385"/>
    </source>
</evidence>
<dbReference type="GO" id="GO:0005737">
    <property type="term" value="C:cytoplasm"/>
    <property type="evidence" value="ECO:0007669"/>
    <property type="project" value="UniProtKB-SubCell"/>
</dbReference>
<organism evidence="4 5">
    <name type="scientific">Pseudomonas avellanae</name>
    <dbReference type="NCBI Taxonomy" id="46257"/>
    <lineage>
        <taxon>Bacteria</taxon>
        <taxon>Pseudomonadati</taxon>
        <taxon>Pseudomonadota</taxon>
        <taxon>Gammaproteobacteria</taxon>
        <taxon>Pseudomonadales</taxon>
        <taxon>Pseudomonadaceae</taxon>
        <taxon>Pseudomonas</taxon>
    </lineage>
</organism>
<dbReference type="GO" id="GO:0016151">
    <property type="term" value="F:nickel cation binding"/>
    <property type="evidence" value="ECO:0007669"/>
    <property type="project" value="UniProtKB-UniRule"/>
</dbReference>
<proteinExistence type="inferred from homology"/>
<comment type="similarity">
    <text evidence="3">Belongs to the UreF family.</text>
</comment>
<keyword evidence="2 3" id="KW-0143">Chaperone</keyword>
<evidence type="ECO:0000256" key="1">
    <source>
        <dbReference type="ARBA" id="ARBA00022988"/>
    </source>
</evidence>
<name>A0A3M5SWX7_9PSED</name>
<keyword evidence="1 3" id="KW-0996">Nickel insertion</keyword>
<keyword evidence="3" id="KW-0963">Cytoplasm</keyword>
<comment type="function">
    <text evidence="3">Required for maturation of urease via the functional incorporation of the urease nickel metallocenter.</text>
</comment>
<dbReference type="Gene3D" id="1.10.4190.10">
    <property type="entry name" value="Urease accessory protein UreF"/>
    <property type="match status" value="1"/>
</dbReference>
<dbReference type="Pfam" id="PF01730">
    <property type="entry name" value="UreF"/>
    <property type="match status" value="1"/>
</dbReference>
<comment type="subcellular location">
    <subcellularLocation>
        <location evidence="3">Cytoplasm</location>
    </subcellularLocation>
</comment>
<comment type="caution">
    <text evidence="4">The sequence shown here is derived from an EMBL/GenBank/DDBJ whole genome shotgun (WGS) entry which is preliminary data.</text>
</comment>
<dbReference type="InterPro" id="IPR038277">
    <property type="entry name" value="UreF_sf"/>
</dbReference>
<dbReference type="HAMAP" id="MF_01385">
    <property type="entry name" value="UreF"/>
    <property type="match status" value="1"/>
</dbReference>